<dbReference type="InterPro" id="IPR014710">
    <property type="entry name" value="RmlC-like_jellyroll"/>
</dbReference>
<dbReference type="InterPro" id="IPR018060">
    <property type="entry name" value="HTH_AraC"/>
</dbReference>
<name>A0ABU3WB33_9GAMM</name>
<comment type="caution">
    <text evidence="5">The sequence shown here is derived from an EMBL/GenBank/DDBJ whole genome shotgun (WGS) entry which is preliminary data.</text>
</comment>
<sequence>MKIKSVNEEYPDLINSPIFVLNVDSSLPDWELGLHEHNHSQLMATTSGLVTITTDKGIWVVPPKSAIWIPAHTQHSASGIGISSCYVVFIKDDILKLDNCQMIQVNDFLSSLLKRTDKIFIEENENSENSRLMAVLRDEIANASHQWLYLPLPSDKRLKKISSALLQQPSSKTTLDEWAKICFMSERSLTRSFKQETGLSLHNWRRRLHIILALQWLNDGKNVTFIANELGYVNDSSFITMFKKAMKYSPKKFFEEKMQRKNSE</sequence>
<dbReference type="SUPFAM" id="SSF46689">
    <property type="entry name" value="Homeodomain-like"/>
    <property type="match status" value="1"/>
</dbReference>
<organism evidence="5 6">
    <name type="scientific">Acinetobacter chinensis</name>
    <dbReference type="NCBI Taxonomy" id="2004650"/>
    <lineage>
        <taxon>Bacteria</taxon>
        <taxon>Pseudomonadati</taxon>
        <taxon>Pseudomonadota</taxon>
        <taxon>Gammaproteobacteria</taxon>
        <taxon>Moraxellales</taxon>
        <taxon>Moraxellaceae</taxon>
        <taxon>Acinetobacter</taxon>
    </lineage>
</organism>
<evidence type="ECO:0000256" key="2">
    <source>
        <dbReference type="ARBA" id="ARBA00023125"/>
    </source>
</evidence>
<evidence type="ECO:0000256" key="3">
    <source>
        <dbReference type="ARBA" id="ARBA00023163"/>
    </source>
</evidence>
<evidence type="ECO:0000256" key="1">
    <source>
        <dbReference type="ARBA" id="ARBA00023015"/>
    </source>
</evidence>
<dbReference type="Proteomes" id="UP001278188">
    <property type="component" value="Unassembled WGS sequence"/>
</dbReference>
<dbReference type="SMART" id="SM00342">
    <property type="entry name" value="HTH_ARAC"/>
    <property type="match status" value="1"/>
</dbReference>
<dbReference type="Gene3D" id="1.10.10.60">
    <property type="entry name" value="Homeodomain-like"/>
    <property type="match status" value="2"/>
</dbReference>
<feature type="domain" description="HTH araC/xylS-type" evidence="4">
    <location>
        <begin position="159"/>
        <end position="256"/>
    </location>
</feature>
<dbReference type="Pfam" id="PF02311">
    <property type="entry name" value="AraC_binding"/>
    <property type="match status" value="1"/>
</dbReference>
<keyword evidence="2" id="KW-0238">DNA-binding</keyword>
<keyword evidence="1" id="KW-0805">Transcription regulation</keyword>
<dbReference type="RefSeq" id="WP_317081041.1">
    <property type="nucleotide sequence ID" value="NZ_JASVDY010000001.1"/>
</dbReference>
<dbReference type="InterPro" id="IPR011051">
    <property type="entry name" value="RmlC_Cupin_sf"/>
</dbReference>
<dbReference type="SUPFAM" id="SSF51182">
    <property type="entry name" value="RmlC-like cupins"/>
    <property type="match status" value="1"/>
</dbReference>
<proteinExistence type="predicted"/>
<evidence type="ECO:0000313" key="5">
    <source>
        <dbReference type="EMBL" id="MDV2467426.1"/>
    </source>
</evidence>
<dbReference type="InterPro" id="IPR003313">
    <property type="entry name" value="AraC-bd"/>
</dbReference>
<dbReference type="PANTHER" id="PTHR11019:SF199">
    <property type="entry name" value="HTH-TYPE TRANSCRIPTIONAL REGULATOR NIMR"/>
    <property type="match status" value="1"/>
</dbReference>
<keyword evidence="3" id="KW-0804">Transcription</keyword>
<evidence type="ECO:0000259" key="4">
    <source>
        <dbReference type="PROSITE" id="PS01124"/>
    </source>
</evidence>
<evidence type="ECO:0000313" key="6">
    <source>
        <dbReference type="Proteomes" id="UP001278188"/>
    </source>
</evidence>
<dbReference type="InterPro" id="IPR009057">
    <property type="entry name" value="Homeodomain-like_sf"/>
</dbReference>
<gene>
    <name evidence="5" type="ORF">QR674_00285</name>
</gene>
<reference evidence="5 6" key="1">
    <citation type="submission" date="2023-06" db="EMBL/GenBank/DDBJ databases">
        <title>Genomic Analysis of Acinetobacter Strains Recovered from South Australian Aquatic Samples provides Insights into the Circulation of Antibiotic Resistance determinants in the Environment.</title>
        <authorList>
            <person name="Tobin L."/>
            <person name="Jarocki V.M."/>
            <person name="Kenyon J."/>
            <person name="Drigo B."/>
            <person name="Donner E."/>
            <person name="Djordjevic S.P."/>
            <person name="Hamidian M."/>
        </authorList>
    </citation>
    <scope>NUCLEOTIDE SEQUENCE [LARGE SCALE GENOMIC DNA]</scope>
    <source>
        <strain evidence="5 6">SAAc652</strain>
    </source>
</reference>
<protein>
    <submittedName>
        <fullName evidence="5">Helix-turn-helix transcriptional regulator</fullName>
    </submittedName>
</protein>
<accession>A0ABU3WB33</accession>
<dbReference type="PROSITE" id="PS01124">
    <property type="entry name" value="HTH_ARAC_FAMILY_2"/>
    <property type="match status" value="1"/>
</dbReference>
<dbReference type="PANTHER" id="PTHR11019">
    <property type="entry name" value="HTH-TYPE TRANSCRIPTIONAL REGULATOR NIMR"/>
    <property type="match status" value="1"/>
</dbReference>
<dbReference type="EMBL" id="JASVDY010000001">
    <property type="protein sequence ID" value="MDV2467426.1"/>
    <property type="molecule type" value="Genomic_DNA"/>
</dbReference>
<dbReference type="Gene3D" id="2.60.120.10">
    <property type="entry name" value="Jelly Rolls"/>
    <property type="match status" value="1"/>
</dbReference>
<dbReference type="CDD" id="cd06124">
    <property type="entry name" value="cupin_NimR-like_N"/>
    <property type="match status" value="1"/>
</dbReference>
<keyword evidence="6" id="KW-1185">Reference proteome</keyword>
<dbReference type="Pfam" id="PF12833">
    <property type="entry name" value="HTH_18"/>
    <property type="match status" value="1"/>
</dbReference>